<dbReference type="InterPro" id="IPR035810">
    <property type="entry name" value="PEBP_euk"/>
</dbReference>
<evidence type="ECO:0000256" key="1">
    <source>
        <dbReference type="SAM" id="SignalP"/>
    </source>
</evidence>
<feature type="chain" id="PRO_5042032140" evidence="1">
    <location>
        <begin position="21"/>
        <end position="305"/>
    </location>
</feature>
<evidence type="ECO:0000313" key="3">
    <source>
        <dbReference type="Proteomes" id="UP001201980"/>
    </source>
</evidence>
<dbReference type="InterPro" id="IPR036610">
    <property type="entry name" value="PEBP-like_sf"/>
</dbReference>
<comment type="caution">
    <text evidence="2">The sequence shown here is derived from an EMBL/GenBank/DDBJ whole genome shotgun (WGS) entry which is preliminary data.</text>
</comment>
<dbReference type="SUPFAM" id="SSF49777">
    <property type="entry name" value="PEBP-like"/>
    <property type="match status" value="1"/>
</dbReference>
<keyword evidence="3" id="KW-1185">Reference proteome</keyword>
<dbReference type="Gene3D" id="3.90.280.10">
    <property type="entry name" value="PEBP-like"/>
    <property type="match status" value="1"/>
</dbReference>
<dbReference type="AlphaFoldDB" id="A0AAD5RQ07"/>
<protein>
    <submittedName>
        <fullName evidence="2">Uncharacterized protein</fullName>
    </submittedName>
</protein>
<evidence type="ECO:0000313" key="2">
    <source>
        <dbReference type="EMBL" id="KAJ2900592.1"/>
    </source>
</evidence>
<accession>A0AAD5RQ07</accession>
<organism evidence="2 3">
    <name type="scientific">Zalerion maritima</name>
    <dbReference type="NCBI Taxonomy" id="339359"/>
    <lineage>
        <taxon>Eukaryota</taxon>
        <taxon>Fungi</taxon>
        <taxon>Dikarya</taxon>
        <taxon>Ascomycota</taxon>
        <taxon>Pezizomycotina</taxon>
        <taxon>Sordariomycetes</taxon>
        <taxon>Lulworthiomycetidae</taxon>
        <taxon>Lulworthiales</taxon>
        <taxon>Lulworthiaceae</taxon>
        <taxon>Zalerion</taxon>
    </lineage>
</organism>
<feature type="signal peptide" evidence="1">
    <location>
        <begin position="1"/>
        <end position="20"/>
    </location>
</feature>
<dbReference type="CDD" id="cd00866">
    <property type="entry name" value="PEBP_euk"/>
    <property type="match status" value="1"/>
</dbReference>
<dbReference type="Proteomes" id="UP001201980">
    <property type="component" value="Unassembled WGS sequence"/>
</dbReference>
<keyword evidence="1" id="KW-0732">Signal</keyword>
<proteinExistence type="predicted"/>
<reference evidence="2" key="1">
    <citation type="submission" date="2022-07" db="EMBL/GenBank/DDBJ databases">
        <title>Draft genome sequence of Zalerion maritima ATCC 34329, a (micro)plastics degrading marine fungus.</title>
        <authorList>
            <person name="Paco A."/>
            <person name="Goncalves M.F.M."/>
            <person name="Rocha-Santos T.A.P."/>
            <person name="Alves A."/>
        </authorList>
    </citation>
    <scope>NUCLEOTIDE SEQUENCE</scope>
    <source>
        <strain evidence="2">ATCC 34329</strain>
    </source>
</reference>
<name>A0AAD5RQ07_9PEZI</name>
<gene>
    <name evidence="2" type="ORF">MKZ38_002388</name>
</gene>
<dbReference type="EMBL" id="JAKWBI020000170">
    <property type="protein sequence ID" value="KAJ2900592.1"/>
    <property type="molecule type" value="Genomic_DNA"/>
</dbReference>
<sequence length="305" mass="33654">MLLLHTLSASLLVFAPLVSASHPMIMSFNVSEFKVAYDDIGIVPEVVAGIDPSCSFYFGYEESDGDKALMMPGHTISLFEAQQMPFEFSVEGLTNVTNATSLTRYLIYITKEMGWRMRWETKYCFQEEMMHNLSSPDVAAGHIVQPILTNLDNERQADVDAPDRSDPTSRNLRHYFGGNFTVDGTSELLDTAQKLVNSSMPFTEFVNPDPQIGTGVHRFLSAIYIQPDRFSTEGFETTGMDRARTNWNLSEWRTQLGLGPAIGATVWMVNTTDAGTLNAAPGLSVSPWRITSGLSAALLGAFALL</sequence>